<dbReference type="Proteomes" id="UP000439123">
    <property type="component" value="Unassembled WGS sequence"/>
</dbReference>
<proteinExistence type="predicted"/>
<gene>
    <name evidence="1" type="ORF">AERO8C_170077</name>
</gene>
<protein>
    <submittedName>
        <fullName evidence="1">Uncharacterized protein</fullName>
    </submittedName>
</protein>
<sequence length="68" mass="7578">MSSSMMSRHSNISPDNDVTFCCRSLITTLELQHATIFVTAFLIGSRFYGLRLFILVTGACRDAMAWTA</sequence>
<accession>A0A653KYV4</accession>
<reference evidence="1 2" key="1">
    <citation type="submission" date="2019-10" db="EMBL/GenBank/DDBJ databases">
        <authorList>
            <person name="Karimi E."/>
        </authorList>
    </citation>
    <scope>NUCLEOTIDE SEQUENCE [LARGE SCALE GENOMIC DNA]</scope>
    <source>
        <strain evidence="1">Aeromonas sp. 8C</strain>
    </source>
</reference>
<name>A0A653KYV4_AERVE</name>
<dbReference type="EMBL" id="CABWLC010000009">
    <property type="protein sequence ID" value="VXA84410.1"/>
    <property type="molecule type" value="Genomic_DNA"/>
</dbReference>
<evidence type="ECO:0000313" key="1">
    <source>
        <dbReference type="EMBL" id="VXA84410.1"/>
    </source>
</evidence>
<evidence type="ECO:0000313" key="2">
    <source>
        <dbReference type="Proteomes" id="UP000439123"/>
    </source>
</evidence>
<organism evidence="1 2">
    <name type="scientific">Aeromonas veronii</name>
    <dbReference type="NCBI Taxonomy" id="654"/>
    <lineage>
        <taxon>Bacteria</taxon>
        <taxon>Pseudomonadati</taxon>
        <taxon>Pseudomonadota</taxon>
        <taxon>Gammaproteobacteria</taxon>
        <taxon>Aeromonadales</taxon>
        <taxon>Aeromonadaceae</taxon>
        <taxon>Aeromonas</taxon>
    </lineage>
</organism>
<dbReference type="AlphaFoldDB" id="A0A653KYV4"/>